<dbReference type="InterPro" id="IPR014729">
    <property type="entry name" value="Rossmann-like_a/b/a_fold"/>
</dbReference>
<reference evidence="3 4" key="1">
    <citation type="submission" date="2022-06" db="EMBL/GenBank/DDBJ databases">
        <title>Mycolicibacterium sp. CAU 1645 isolated from seawater.</title>
        <authorList>
            <person name="Kim W."/>
        </authorList>
    </citation>
    <scope>NUCLEOTIDE SEQUENCE [LARGE SCALE GENOMIC DNA]</scope>
    <source>
        <strain evidence="3 4">CAU 1645</strain>
    </source>
</reference>
<dbReference type="PRINTS" id="PR01438">
    <property type="entry name" value="UNVRSLSTRESS"/>
</dbReference>
<dbReference type="PANTHER" id="PTHR46268">
    <property type="entry name" value="STRESS RESPONSE PROTEIN NHAX"/>
    <property type="match status" value="1"/>
</dbReference>
<dbReference type="EMBL" id="JANDBD010000001">
    <property type="protein sequence ID" value="MCP9270911.1"/>
    <property type="molecule type" value="Genomic_DNA"/>
</dbReference>
<dbReference type="PANTHER" id="PTHR46268:SF6">
    <property type="entry name" value="UNIVERSAL STRESS PROTEIN UP12"/>
    <property type="match status" value="1"/>
</dbReference>
<proteinExistence type="inferred from homology"/>
<dbReference type="Pfam" id="PF00582">
    <property type="entry name" value="Usp"/>
    <property type="match status" value="2"/>
</dbReference>
<evidence type="ECO:0000313" key="4">
    <source>
        <dbReference type="Proteomes" id="UP001651690"/>
    </source>
</evidence>
<evidence type="ECO:0000313" key="3">
    <source>
        <dbReference type="EMBL" id="MCP9270911.1"/>
    </source>
</evidence>
<name>A0ABT1LVH5_9MYCO</name>
<dbReference type="Gene3D" id="3.40.50.620">
    <property type="entry name" value="HUPs"/>
    <property type="match status" value="2"/>
</dbReference>
<organism evidence="3 4">
    <name type="scientific">Mycolicibacterium arenosum</name>
    <dbReference type="NCBI Taxonomy" id="2952157"/>
    <lineage>
        <taxon>Bacteria</taxon>
        <taxon>Bacillati</taxon>
        <taxon>Actinomycetota</taxon>
        <taxon>Actinomycetes</taxon>
        <taxon>Mycobacteriales</taxon>
        <taxon>Mycobacteriaceae</taxon>
        <taxon>Mycolicibacterium</taxon>
    </lineage>
</organism>
<feature type="domain" description="UspA" evidence="2">
    <location>
        <begin position="156"/>
        <end position="287"/>
    </location>
</feature>
<comment type="similarity">
    <text evidence="1">Belongs to the universal stress protein A family.</text>
</comment>
<dbReference type="InterPro" id="IPR006015">
    <property type="entry name" value="Universal_stress_UspA"/>
</dbReference>
<sequence>MPARAGVVVGVDGSPSALGAVRWAARDAAVRDVPLTIVTAIPPIAGSWVVTPVPVDVLDGARESAQQILDDATGLAKDCTDGSLQVSTVLHPGAAVPALVDLPARADLLVVGRSGSGAFSRALLGSVSSGVLHDARCPVAVVHQDGSRIDTFDTAPVLVGVDGSRSSEHALEIACLEASLRGVDLIALHAWWAPGAWEFSDTAFHELAGDLDTWLGEQLAPWQRRYPAVTMRRAVVRDQPARRLVEFPEPVQLIVVGSHGYGGVTGVLLGSVSHAVVQSASIPVIVAHGR</sequence>
<evidence type="ECO:0000256" key="1">
    <source>
        <dbReference type="ARBA" id="ARBA00008791"/>
    </source>
</evidence>
<keyword evidence="4" id="KW-1185">Reference proteome</keyword>
<gene>
    <name evidence="3" type="ORF">NM203_01785</name>
</gene>
<dbReference type="RefSeq" id="WP_255057880.1">
    <property type="nucleotide sequence ID" value="NZ_JANDBD010000001.1"/>
</dbReference>
<feature type="domain" description="UspA" evidence="2">
    <location>
        <begin position="7"/>
        <end position="143"/>
    </location>
</feature>
<dbReference type="SUPFAM" id="SSF52402">
    <property type="entry name" value="Adenine nucleotide alpha hydrolases-like"/>
    <property type="match status" value="2"/>
</dbReference>
<dbReference type="InterPro" id="IPR006016">
    <property type="entry name" value="UspA"/>
</dbReference>
<protein>
    <submittedName>
        <fullName evidence="3">Universal stress protein</fullName>
    </submittedName>
</protein>
<comment type="caution">
    <text evidence="3">The sequence shown here is derived from an EMBL/GenBank/DDBJ whole genome shotgun (WGS) entry which is preliminary data.</text>
</comment>
<accession>A0ABT1LVH5</accession>
<dbReference type="Proteomes" id="UP001651690">
    <property type="component" value="Unassembled WGS sequence"/>
</dbReference>
<evidence type="ECO:0000259" key="2">
    <source>
        <dbReference type="Pfam" id="PF00582"/>
    </source>
</evidence>